<accession>A0ACB6ZJU5</accession>
<sequence>MAEDGMAVDQDGYYQSRRYKTTPTAINRPSWFARTTRNKYWRLSPLRRRIPFLSDSESTQSFTRGSDNVEDAILPLSASRCIDIVQTQEANRTRIRSYMSSFRVSAPSPLNATPSLVRCTNPGNPFGLSVPLSATQRILPLLPQLHHFHMQAYTGPQSQPLGGLPVHFLRFVLCPTPPSIFISTRIRANIEPNAS</sequence>
<dbReference type="EMBL" id="MU117991">
    <property type="protein sequence ID" value="KAF9649941.1"/>
    <property type="molecule type" value="Genomic_DNA"/>
</dbReference>
<evidence type="ECO:0000313" key="2">
    <source>
        <dbReference type="Proteomes" id="UP000886501"/>
    </source>
</evidence>
<comment type="caution">
    <text evidence="1">The sequence shown here is derived from an EMBL/GenBank/DDBJ whole genome shotgun (WGS) entry which is preliminary data.</text>
</comment>
<proteinExistence type="predicted"/>
<keyword evidence="2" id="KW-1185">Reference proteome</keyword>
<gene>
    <name evidence="1" type="ORF">BDM02DRAFT_1703812</name>
</gene>
<protein>
    <submittedName>
        <fullName evidence="1">Uncharacterized protein</fullName>
    </submittedName>
</protein>
<name>A0ACB6ZJU5_THEGA</name>
<dbReference type="Proteomes" id="UP000886501">
    <property type="component" value="Unassembled WGS sequence"/>
</dbReference>
<evidence type="ECO:0000313" key="1">
    <source>
        <dbReference type="EMBL" id="KAF9649941.1"/>
    </source>
</evidence>
<reference evidence="1" key="1">
    <citation type="submission" date="2019-10" db="EMBL/GenBank/DDBJ databases">
        <authorList>
            <consortium name="DOE Joint Genome Institute"/>
            <person name="Kuo A."/>
            <person name="Miyauchi S."/>
            <person name="Kiss E."/>
            <person name="Drula E."/>
            <person name="Kohler A."/>
            <person name="Sanchez-Garcia M."/>
            <person name="Andreopoulos B."/>
            <person name="Barry K.W."/>
            <person name="Bonito G."/>
            <person name="Buee M."/>
            <person name="Carver A."/>
            <person name="Chen C."/>
            <person name="Cichocki N."/>
            <person name="Clum A."/>
            <person name="Culley D."/>
            <person name="Crous P.W."/>
            <person name="Fauchery L."/>
            <person name="Girlanda M."/>
            <person name="Hayes R."/>
            <person name="Keri Z."/>
            <person name="Labutti K."/>
            <person name="Lipzen A."/>
            <person name="Lombard V."/>
            <person name="Magnuson J."/>
            <person name="Maillard F."/>
            <person name="Morin E."/>
            <person name="Murat C."/>
            <person name="Nolan M."/>
            <person name="Ohm R."/>
            <person name="Pangilinan J."/>
            <person name="Pereira M."/>
            <person name="Perotto S."/>
            <person name="Peter M."/>
            <person name="Riley R."/>
            <person name="Sitrit Y."/>
            <person name="Stielow B."/>
            <person name="Szollosi G."/>
            <person name="Zifcakova L."/>
            <person name="Stursova M."/>
            <person name="Spatafora J.W."/>
            <person name="Tedersoo L."/>
            <person name="Vaario L.-M."/>
            <person name="Yamada A."/>
            <person name="Yan M."/>
            <person name="Wang P."/>
            <person name="Xu J."/>
            <person name="Bruns T."/>
            <person name="Baldrian P."/>
            <person name="Vilgalys R."/>
            <person name="Henrissat B."/>
            <person name="Grigoriev I.V."/>
            <person name="Hibbett D."/>
            <person name="Nagy L.G."/>
            <person name="Martin F.M."/>
        </authorList>
    </citation>
    <scope>NUCLEOTIDE SEQUENCE</scope>
    <source>
        <strain evidence="1">P2</strain>
    </source>
</reference>
<organism evidence="1 2">
    <name type="scientific">Thelephora ganbajun</name>
    <name type="common">Ganba fungus</name>
    <dbReference type="NCBI Taxonomy" id="370292"/>
    <lineage>
        <taxon>Eukaryota</taxon>
        <taxon>Fungi</taxon>
        <taxon>Dikarya</taxon>
        <taxon>Basidiomycota</taxon>
        <taxon>Agaricomycotina</taxon>
        <taxon>Agaricomycetes</taxon>
        <taxon>Thelephorales</taxon>
        <taxon>Thelephoraceae</taxon>
        <taxon>Thelephora</taxon>
    </lineage>
</organism>
<reference evidence="1" key="2">
    <citation type="journal article" date="2020" name="Nat. Commun.">
        <title>Large-scale genome sequencing of mycorrhizal fungi provides insights into the early evolution of symbiotic traits.</title>
        <authorList>
            <person name="Miyauchi S."/>
            <person name="Kiss E."/>
            <person name="Kuo A."/>
            <person name="Drula E."/>
            <person name="Kohler A."/>
            <person name="Sanchez-Garcia M."/>
            <person name="Morin E."/>
            <person name="Andreopoulos B."/>
            <person name="Barry K.W."/>
            <person name="Bonito G."/>
            <person name="Buee M."/>
            <person name="Carver A."/>
            <person name="Chen C."/>
            <person name="Cichocki N."/>
            <person name="Clum A."/>
            <person name="Culley D."/>
            <person name="Crous P.W."/>
            <person name="Fauchery L."/>
            <person name="Girlanda M."/>
            <person name="Hayes R.D."/>
            <person name="Keri Z."/>
            <person name="LaButti K."/>
            <person name="Lipzen A."/>
            <person name="Lombard V."/>
            <person name="Magnuson J."/>
            <person name="Maillard F."/>
            <person name="Murat C."/>
            <person name="Nolan M."/>
            <person name="Ohm R.A."/>
            <person name="Pangilinan J."/>
            <person name="Pereira M.F."/>
            <person name="Perotto S."/>
            <person name="Peter M."/>
            <person name="Pfister S."/>
            <person name="Riley R."/>
            <person name="Sitrit Y."/>
            <person name="Stielow J.B."/>
            <person name="Szollosi G."/>
            <person name="Zifcakova L."/>
            <person name="Stursova M."/>
            <person name="Spatafora J.W."/>
            <person name="Tedersoo L."/>
            <person name="Vaario L.M."/>
            <person name="Yamada A."/>
            <person name="Yan M."/>
            <person name="Wang P."/>
            <person name="Xu J."/>
            <person name="Bruns T."/>
            <person name="Baldrian P."/>
            <person name="Vilgalys R."/>
            <person name="Dunand C."/>
            <person name="Henrissat B."/>
            <person name="Grigoriev I.V."/>
            <person name="Hibbett D."/>
            <person name="Nagy L.G."/>
            <person name="Martin F.M."/>
        </authorList>
    </citation>
    <scope>NUCLEOTIDE SEQUENCE</scope>
    <source>
        <strain evidence="1">P2</strain>
    </source>
</reference>